<gene>
    <name evidence="3" type="ORF">E4L98_09710</name>
</gene>
<proteinExistence type="predicted"/>
<dbReference type="RefSeq" id="WP_135201350.1">
    <property type="nucleotide sequence ID" value="NZ_SPVG01000090.1"/>
</dbReference>
<feature type="transmembrane region" description="Helical" evidence="1">
    <location>
        <begin position="96"/>
        <end position="114"/>
    </location>
</feature>
<dbReference type="InterPro" id="IPR010279">
    <property type="entry name" value="YqjD/ElaB"/>
</dbReference>
<evidence type="ECO:0000256" key="1">
    <source>
        <dbReference type="SAM" id="Phobius"/>
    </source>
</evidence>
<dbReference type="EMBL" id="SPVG01000090">
    <property type="protein sequence ID" value="TFW25277.1"/>
    <property type="molecule type" value="Genomic_DNA"/>
</dbReference>
<dbReference type="Proteomes" id="UP000297729">
    <property type="component" value="Unassembled WGS sequence"/>
</dbReference>
<sequence>MDQTQASNDAISDTKAAAGAARDKLMDGLKSSINDAEKWLSDEAEKVAGVTEETRARFQDALTTAKGDLRKLEDSILAHGRQAAETVNVYVQDNPWKSVGLGAAVGIILGMLIARD</sequence>
<dbReference type="AlphaFoldDB" id="A0A4Y9SJ17"/>
<reference evidence="3 4" key="1">
    <citation type="submission" date="2019-03" db="EMBL/GenBank/DDBJ databases">
        <title>Draft Genome Sequence of Duganella callidus sp. nov., a Novel Duganella Species Isolated from Cultivated Soil.</title>
        <authorList>
            <person name="Raths R."/>
            <person name="Peta V."/>
            <person name="Bucking H."/>
        </authorList>
    </citation>
    <scope>NUCLEOTIDE SEQUENCE [LARGE SCALE GENOMIC DNA]</scope>
    <source>
        <strain evidence="3 4">DN04</strain>
    </source>
</reference>
<feature type="domain" description="DUF883" evidence="2">
    <location>
        <begin position="89"/>
        <end position="115"/>
    </location>
</feature>
<keyword evidence="1" id="KW-1133">Transmembrane helix</keyword>
<name>A0A4Y9SJ17_9BURK</name>
<evidence type="ECO:0000313" key="3">
    <source>
        <dbReference type="EMBL" id="TFW25277.1"/>
    </source>
</evidence>
<evidence type="ECO:0000259" key="2">
    <source>
        <dbReference type="Pfam" id="PF19029"/>
    </source>
</evidence>
<dbReference type="PANTHER" id="PTHR35893:SF3">
    <property type="entry name" value="INNER MEMBRANE PROTEIN"/>
    <property type="match status" value="1"/>
</dbReference>
<dbReference type="OrthoDB" id="9181874at2"/>
<dbReference type="InterPro" id="IPR043605">
    <property type="entry name" value="DUF883_C"/>
</dbReference>
<protein>
    <submittedName>
        <fullName evidence="3">DUF883 domain-containing protein</fullName>
    </submittedName>
</protein>
<keyword evidence="1" id="KW-0472">Membrane</keyword>
<dbReference type="PANTHER" id="PTHR35893">
    <property type="entry name" value="INNER MEMBRANE PROTEIN-RELATED"/>
    <property type="match status" value="1"/>
</dbReference>
<dbReference type="Pfam" id="PF19029">
    <property type="entry name" value="DUF883_C"/>
    <property type="match status" value="1"/>
</dbReference>
<keyword evidence="1" id="KW-0812">Transmembrane</keyword>
<dbReference type="GO" id="GO:0043022">
    <property type="term" value="F:ribosome binding"/>
    <property type="evidence" value="ECO:0007669"/>
    <property type="project" value="InterPro"/>
</dbReference>
<comment type="caution">
    <text evidence="3">The sequence shown here is derived from an EMBL/GenBank/DDBJ whole genome shotgun (WGS) entry which is preliminary data.</text>
</comment>
<accession>A0A4Y9SJ17</accession>
<keyword evidence="4" id="KW-1185">Reference proteome</keyword>
<evidence type="ECO:0000313" key="4">
    <source>
        <dbReference type="Proteomes" id="UP000297729"/>
    </source>
</evidence>
<organism evidence="3 4">
    <name type="scientific">Duganella callida</name>
    <dbReference type="NCBI Taxonomy" id="2561932"/>
    <lineage>
        <taxon>Bacteria</taxon>
        <taxon>Pseudomonadati</taxon>
        <taxon>Pseudomonadota</taxon>
        <taxon>Betaproteobacteria</taxon>
        <taxon>Burkholderiales</taxon>
        <taxon>Oxalobacteraceae</taxon>
        <taxon>Telluria group</taxon>
        <taxon>Duganella</taxon>
    </lineage>
</organism>